<evidence type="ECO:0000256" key="1">
    <source>
        <dbReference type="ARBA" id="ARBA00006739"/>
    </source>
</evidence>
<feature type="compositionally biased region" description="Low complexity" evidence="2">
    <location>
        <begin position="31"/>
        <end position="44"/>
    </location>
</feature>
<evidence type="ECO:0000313" key="4">
    <source>
        <dbReference type="EMBL" id="RRJ86766.1"/>
    </source>
</evidence>
<dbReference type="Pfam" id="PF00535">
    <property type="entry name" value="Glycos_transf_2"/>
    <property type="match status" value="1"/>
</dbReference>
<comment type="caution">
    <text evidence="4">The sequence shown here is derived from an EMBL/GenBank/DDBJ whole genome shotgun (WGS) entry which is preliminary data.</text>
</comment>
<dbReference type="PANTHER" id="PTHR48090">
    <property type="entry name" value="UNDECAPRENYL-PHOSPHATE 4-DEOXY-4-FORMAMIDO-L-ARABINOSE TRANSFERASE-RELATED"/>
    <property type="match status" value="1"/>
</dbReference>
<protein>
    <submittedName>
        <fullName evidence="4">Glycosyltransferase family 2 protein</fullName>
    </submittedName>
</protein>
<keyword evidence="4" id="KW-0808">Transferase</keyword>
<accession>A0A3P3VYT6</accession>
<dbReference type="Gene3D" id="3.90.550.10">
    <property type="entry name" value="Spore Coat Polysaccharide Biosynthesis Protein SpsA, Chain A"/>
    <property type="match status" value="1"/>
</dbReference>
<dbReference type="Proteomes" id="UP000274391">
    <property type="component" value="Unassembled WGS sequence"/>
</dbReference>
<dbReference type="InterPro" id="IPR050256">
    <property type="entry name" value="Glycosyltransferase_2"/>
</dbReference>
<proteinExistence type="inferred from homology"/>
<keyword evidence="5" id="KW-1185">Reference proteome</keyword>
<dbReference type="InterPro" id="IPR029044">
    <property type="entry name" value="Nucleotide-diphossugar_trans"/>
</dbReference>
<feature type="domain" description="Glycosyltransferase 2-like" evidence="3">
    <location>
        <begin position="113"/>
        <end position="267"/>
    </location>
</feature>
<dbReference type="EMBL" id="RQVS01000007">
    <property type="protein sequence ID" value="RRJ86766.1"/>
    <property type="molecule type" value="Genomic_DNA"/>
</dbReference>
<reference evidence="4 5" key="1">
    <citation type="submission" date="2018-11" db="EMBL/GenBank/DDBJ databases">
        <title>YIM 102482-1 draft genome.</title>
        <authorList>
            <person name="Li G."/>
            <person name="Jiang Y."/>
        </authorList>
    </citation>
    <scope>NUCLEOTIDE SEQUENCE [LARGE SCALE GENOMIC DNA]</scope>
    <source>
        <strain evidence="4 5">YIM 102482-1</strain>
    </source>
</reference>
<dbReference type="CDD" id="cd04179">
    <property type="entry name" value="DPM_DPG-synthase_like"/>
    <property type="match status" value="1"/>
</dbReference>
<dbReference type="SUPFAM" id="SSF53448">
    <property type="entry name" value="Nucleotide-diphospho-sugar transferases"/>
    <property type="match status" value="1"/>
</dbReference>
<evidence type="ECO:0000259" key="3">
    <source>
        <dbReference type="Pfam" id="PF00535"/>
    </source>
</evidence>
<name>A0A3P3VYT6_9MICO</name>
<dbReference type="InterPro" id="IPR001173">
    <property type="entry name" value="Glyco_trans_2-like"/>
</dbReference>
<dbReference type="PANTHER" id="PTHR48090:SF7">
    <property type="entry name" value="RFBJ PROTEIN"/>
    <property type="match status" value="1"/>
</dbReference>
<feature type="compositionally biased region" description="Low complexity" evidence="2">
    <location>
        <begin position="1"/>
        <end position="13"/>
    </location>
</feature>
<sequence>MPARACLTAAPAAKWRRPNARCKRTSCATDSSPAREPSSTSSAAKPFGPFRTRSSSASTPSCSTVASVTSPLPTPRRNRRTEPNVTDHASSATAPSDEIAEGWNDELSRASWLVVPLYNEGQVIREVMLEAKRTFPNIVCVNDGSGDNSVEEALAAGVDIVEHPINLGQGAALRTGLDYALAQPGAKYFVTFDSDGQHRVVDAQRMIVRLATEPLDVVIGSRFLDNRTKPGALKRIVLKLAVIFQRFSSGVDLTDAHNGLRALNRTAASSIAINQNRMAHASEIVNEIGLNELRYAEEPVHIIYTDYSRAKGQSLWNSVNILSDLMFK</sequence>
<dbReference type="AlphaFoldDB" id="A0A3P3VYT6"/>
<feature type="compositionally biased region" description="Basic residues" evidence="2">
    <location>
        <begin position="14"/>
        <end position="24"/>
    </location>
</feature>
<organism evidence="4 5">
    <name type="scientific">Gulosibacter macacae</name>
    <dbReference type="NCBI Taxonomy" id="2488791"/>
    <lineage>
        <taxon>Bacteria</taxon>
        <taxon>Bacillati</taxon>
        <taxon>Actinomycetota</taxon>
        <taxon>Actinomycetes</taxon>
        <taxon>Micrococcales</taxon>
        <taxon>Microbacteriaceae</taxon>
        <taxon>Gulosibacter</taxon>
    </lineage>
</organism>
<comment type="similarity">
    <text evidence="1">Belongs to the glycosyltransferase 2 family.</text>
</comment>
<evidence type="ECO:0000256" key="2">
    <source>
        <dbReference type="SAM" id="MobiDB-lite"/>
    </source>
</evidence>
<feature type="compositionally biased region" description="Low complexity" evidence="2">
    <location>
        <begin position="51"/>
        <end position="71"/>
    </location>
</feature>
<dbReference type="OrthoDB" id="9810303at2"/>
<feature type="region of interest" description="Disordered" evidence="2">
    <location>
        <begin position="1"/>
        <end position="98"/>
    </location>
</feature>
<evidence type="ECO:0000313" key="5">
    <source>
        <dbReference type="Proteomes" id="UP000274391"/>
    </source>
</evidence>
<dbReference type="GO" id="GO:0016740">
    <property type="term" value="F:transferase activity"/>
    <property type="evidence" value="ECO:0007669"/>
    <property type="project" value="UniProtKB-KW"/>
</dbReference>
<gene>
    <name evidence="4" type="ORF">EG850_07025</name>
</gene>